<evidence type="ECO:0000256" key="13">
    <source>
        <dbReference type="ARBA" id="ARBA00023237"/>
    </source>
</evidence>
<dbReference type="Pfam" id="PF02563">
    <property type="entry name" value="Poly_export"/>
    <property type="match status" value="1"/>
</dbReference>
<dbReference type="RefSeq" id="WP_243323212.1">
    <property type="nucleotide sequence ID" value="NZ_JAKZMM010000004.1"/>
</dbReference>
<keyword evidence="4" id="KW-1134">Transmembrane beta strand</keyword>
<feature type="domain" description="SLBB" evidence="18">
    <location>
        <begin position="146"/>
        <end position="225"/>
    </location>
</feature>
<keyword evidence="11 15" id="KW-0472">Membrane</keyword>
<evidence type="ECO:0000256" key="11">
    <source>
        <dbReference type="ARBA" id="ARBA00023136"/>
    </source>
</evidence>
<evidence type="ECO:0000256" key="6">
    <source>
        <dbReference type="ARBA" id="ARBA00022692"/>
    </source>
</evidence>
<keyword evidence="7 16" id="KW-0732">Signal</keyword>
<keyword evidence="8" id="KW-0625">Polysaccharide transport</keyword>
<evidence type="ECO:0000256" key="7">
    <source>
        <dbReference type="ARBA" id="ARBA00022729"/>
    </source>
</evidence>
<dbReference type="EMBL" id="JAKZMM010000004">
    <property type="protein sequence ID" value="MCJ2379408.1"/>
    <property type="molecule type" value="Genomic_DNA"/>
</dbReference>
<evidence type="ECO:0000256" key="16">
    <source>
        <dbReference type="SAM" id="SignalP"/>
    </source>
</evidence>
<comment type="similarity">
    <text evidence="2">Belongs to the BexD/CtrA/VexA family.</text>
</comment>
<dbReference type="InterPro" id="IPR049712">
    <property type="entry name" value="Poly_export"/>
</dbReference>
<dbReference type="PROSITE" id="PS51257">
    <property type="entry name" value="PROKAR_LIPOPROTEIN"/>
    <property type="match status" value="1"/>
</dbReference>
<gene>
    <name evidence="19" type="ORF">MUN53_02060</name>
</gene>
<keyword evidence="15" id="KW-1133">Transmembrane helix</keyword>
<feature type="domain" description="Polysaccharide export protein N-terminal" evidence="17">
    <location>
        <begin position="44"/>
        <end position="142"/>
    </location>
</feature>
<evidence type="ECO:0000259" key="17">
    <source>
        <dbReference type="Pfam" id="PF02563"/>
    </source>
</evidence>
<keyword evidence="5" id="KW-0762">Sugar transport</keyword>
<evidence type="ECO:0000256" key="1">
    <source>
        <dbReference type="ARBA" id="ARBA00004571"/>
    </source>
</evidence>
<evidence type="ECO:0000256" key="4">
    <source>
        <dbReference type="ARBA" id="ARBA00022452"/>
    </source>
</evidence>
<feature type="transmembrane region" description="Helical" evidence="15">
    <location>
        <begin position="242"/>
        <end position="265"/>
    </location>
</feature>
<evidence type="ECO:0000313" key="19">
    <source>
        <dbReference type="EMBL" id="MCJ2379408.1"/>
    </source>
</evidence>
<evidence type="ECO:0000256" key="15">
    <source>
        <dbReference type="SAM" id="Phobius"/>
    </source>
</evidence>
<dbReference type="Pfam" id="PF22461">
    <property type="entry name" value="SLBB_2"/>
    <property type="match status" value="1"/>
</dbReference>
<sequence length="270" mass="30115">MKLKYFLFILFSGLMVACKTPKDVIYFQGIDNLSEDKLAQLSTQSYSTKITYDDLLSITVSAWDPTSVTPFNPPVYAFASQGDEPVVVSEAMYNYLVDKEGNIKFPVIGTVHVEGLTKTEISEKLESLISKYVDNPLVNVQLLNFKVTLMGDFNRPGTYNIKNDRISILDAIGMAGELQLTANRTNIMVIREADGKKEIHRMDITNPNIFESPCFYLQQNDVVYVEPIASKLKSRSSSTRNFSVASSIISTLSVVASMIFSVITLSRSNN</sequence>
<keyword evidence="13" id="KW-0998">Cell outer membrane</keyword>
<keyword evidence="10" id="KW-0626">Porin</keyword>
<dbReference type="Proteomes" id="UP001165444">
    <property type="component" value="Unassembled WGS sequence"/>
</dbReference>
<evidence type="ECO:0000313" key="20">
    <source>
        <dbReference type="Proteomes" id="UP001165444"/>
    </source>
</evidence>
<evidence type="ECO:0000256" key="12">
    <source>
        <dbReference type="ARBA" id="ARBA00023139"/>
    </source>
</evidence>
<evidence type="ECO:0000256" key="2">
    <source>
        <dbReference type="ARBA" id="ARBA00009450"/>
    </source>
</evidence>
<organism evidence="19 20">
    <name type="scientific">Parabacteroides faecalis</name>
    <dbReference type="NCBI Taxonomy" id="2924040"/>
    <lineage>
        <taxon>Bacteria</taxon>
        <taxon>Pseudomonadati</taxon>
        <taxon>Bacteroidota</taxon>
        <taxon>Bacteroidia</taxon>
        <taxon>Bacteroidales</taxon>
        <taxon>Tannerellaceae</taxon>
        <taxon>Parabacteroides</taxon>
    </lineage>
</organism>
<evidence type="ECO:0000256" key="14">
    <source>
        <dbReference type="ARBA" id="ARBA00023288"/>
    </source>
</evidence>
<dbReference type="Gene3D" id="3.30.1950.10">
    <property type="entry name" value="wza like domain"/>
    <property type="match status" value="1"/>
</dbReference>
<keyword evidence="9" id="KW-0406">Ion transport</keyword>
<evidence type="ECO:0000256" key="10">
    <source>
        <dbReference type="ARBA" id="ARBA00023114"/>
    </source>
</evidence>
<dbReference type="PANTHER" id="PTHR33619">
    <property type="entry name" value="POLYSACCHARIDE EXPORT PROTEIN GFCE-RELATED"/>
    <property type="match status" value="1"/>
</dbReference>
<dbReference type="InterPro" id="IPR003715">
    <property type="entry name" value="Poly_export_N"/>
</dbReference>
<dbReference type="Gene3D" id="3.10.560.10">
    <property type="entry name" value="Outer membrane lipoprotein wza domain like"/>
    <property type="match status" value="1"/>
</dbReference>
<keyword evidence="3" id="KW-0813">Transport</keyword>
<keyword evidence="6 15" id="KW-0812">Transmembrane</keyword>
<dbReference type="PANTHER" id="PTHR33619:SF3">
    <property type="entry name" value="POLYSACCHARIDE EXPORT PROTEIN GFCE-RELATED"/>
    <property type="match status" value="1"/>
</dbReference>
<name>A0ABT0BXC2_9BACT</name>
<feature type="signal peptide" evidence="16">
    <location>
        <begin position="1"/>
        <end position="17"/>
    </location>
</feature>
<dbReference type="InterPro" id="IPR054765">
    <property type="entry name" value="SLBB_dom"/>
</dbReference>
<proteinExistence type="inferred from homology"/>
<keyword evidence="20" id="KW-1185">Reference proteome</keyword>
<protein>
    <submittedName>
        <fullName evidence="19">Polysaccharide biosynthesis/export family protein</fullName>
    </submittedName>
</protein>
<feature type="chain" id="PRO_5045955798" evidence="16">
    <location>
        <begin position="18"/>
        <end position="270"/>
    </location>
</feature>
<evidence type="ECO:0000256" key="5">
    <source>
        <dbReference type="ARBA" id="ARBA00022597"/>
    </source>
</evidence>
<evidence type="ECO:0000256" key="3">
    <source>
        <dbReference type="ARBA" id="ARBA00022448"/>
    </source>
</evidence>
<accession>A0ABT0BXC2</accession>
<keyword evidence="12" id="KW-0564">Palmitate</keyword>
<evidence type="ECO:0000256" key="9">
    <source>
        <dbReference type="ARBA" id="ARBA00023065"/>
    </source>
</evidence>
<evidence type="ECO:0000259" key="18">
    <source>
        <dbReference type="Pfam" id="PF22461"/>
    </source>
</evidence>
<comment type="caution">
    <text evidence="19">The sequence shown here is derived from an EMBL/GenBank/DDBJ whole genome shotgun (WGS) entry which is preliminary data.</text>
</comment>
<evidence type="ECO:0000256" key="8">
    <source>
        <dbReference type="ARBA" id="ARBA00023047"/>
    </source>
</evidence>
<comment type="subcellular location">
    <subcellularLocation>
        <location evidence="1">Cell outer membrane</location>
        <topology evidence="1">Multi-pass membrane protein</topology>
    </subcellularLocation>
</comment>
<reference evidence="19 20" key="1">
    <citation type="submission" date="2022-03" db="EMBL/GenBank/DDBJ databases">
        <title>Parabacteroides sp. nov. isolated from swine feces.</title>
        <authorList>
            <person name="Bak J.E."/>
        </authorList>
    </citation>
    <scope>NUCLEOTIDE SEQUENCE [LARGE SCALE GENOMIC DNA]</scope>
    <source>
        <strain evidence="19 20">AGMB00274</strain>
    </source>
</reference>
<keyword evidence="14" id="KW-0449">Lipoprotein</keyword>